<evidence type="ECO:0000313" key="2">
    <source>
        <dbReference type="Proteomes" id="UP000192266"/>
    </source>
</evidence>
<dbReference type="AlphaFoldDB" id="A0A1W1VMR4"/>
<dbReference type="SUPFAM" id="SSF53163">
    <property type="entry name" value="HybD-like"/>
    <property type="match status" value="1"/>
</dbReference>
<accession>A0A1W1VMR4</accession>
<proteinExistence type="predicted"/>
<dbReference type="Proteomes" id="UP000192266">
    <property type="component" value="Unassembled WGS sequence"/>
</dbReference>
<evidence type="ECO:0000313" key="1">
    <source>
        <dbReference type="EMBL" id="SMB94675.1"/>
    </source>
</evidence>
<dbReference type="RefSeq" id="WP_084445237.1">
    <property type="nucleotide sequence ID" value="NZ_FWWW01000067.1"/>
</dbReference>
<dbReference type="Gene3D" id="3.40.50.1450">
    <property type="entry name" value="HybD-like"/>
    <property type="match status" value="1"/>
</dbReference>
<sequence length="181" mass="19994">MKQVIIGTVGYHNLCNHSIGSVLRPELQKIDWAPGVEIDELNWGPIAIVQKFQARTAPYQRVILLAALERPGRAVGDISVFRWGGSLPDEELIQRCVGDAVTGVTSVENLLIIGEYFKIWPSETILVDVEPGPEQAGEHFTPEMQAAIPDLIRTLQYLTAADNGQLLTYEPLYGDTLIQEA</sequence>
<evidence type="ECO:0008006" key="3">
    <source>
        <dbReference type="Google" id="ProtNLM"/>
    </source>
</evidence>
<dbReference type="STRING" id="645990.SAMN00120144_2053"/>
<gene>
    <name evidence="1" type="ORF">SAMN00120144_2053</name>
</gene>
<organism evidence="1 2">
    <name type="scientific">Hymenobacter roseosalivarius DSM 11622</name>
    <dbReference type="NCBI Taxonomy" id="645990"/>
    <lineage>
        <taxon>Bacteria</taxon>
        <taxon>Pseudomonadati</taxon>
        <taxon>Bacteroidota</taxon>
        <taxon>Cytophagia</taxon>
        <taxon>Cytophagales</taxon>
        <taxon>Hymenobacteraceae</taxon>
        <taxon>Hymenobacter</taxon>
    </lineage>
</organism>
<protein>
    <recommendedName>
        <fullName evidence="3">Hydrogenase maturation protease</fullName>
    </recommendedName>
</protein>
<dbReference type="OrthoDB" id="1437991at2"/>
<name>A0A1W1VMR4_9BACT</name>
<keyword evidence="2" id="KW-1185">Reference proteome</keyword>
<dbReference type="InterPro" id="IPR023430">
    <property type="entry name" value="Pept_HybD-like_dom_sf"/>
</dbReference>
<reference evidence="1 2" key="1">
    <citation type="submission" date="2017-04" db="EMBL/GenBank/DDBJ databases">
        <authorList>
            <person name="Afonso C.L."/>
            <person name="Miller P.J."/>
            <person name="Scott M.A."/>
            <person name="Spackman E."/>
            <person name="Goraichik I."/>
            <person name="Dimitrov K.M."/>
            <person name="Suarez D.L."/>
            <person name="Swayne D.E."/>
        </authorList>
    </citation>
    <scope>NUCLEOTIDE SEQUENCE [LARGE SCALE GENOMIC DNA]</scope>
    <source>
        <strain evidence="1 2">DSM 11622</strain>
    </source>
</reference>
<dbReference type="EMBL" id="FWWW01000067">
    <property type="protein sequence ID" value="SMB94675.1"/>
    <property type="molecule type" value="Genomic_DNA"/>
</dbReference>